<keyword evidence="1" id="KW-0812">Transmembrane</keyword>
<feature type="transmembrane region" description="Helical" evidence="1">
    <location>
        <begin position="218"/>
        <end position="236"/>
    </location>
</feature>
<evidence type="ECO:0000256" key="1">
    <source>
        <dbReference type="SAM" id="Phobius"/>
    </source>
</evidence>
<dbReference type="InterPro" id="IPR029044">
    <property type="entry name" value="Nucleotide-diphossugar_trans"/>
</dbReference>
<dbReference type="InterPro" id="IPR001173">
    <property type="entry name" value="Glyco_trans_2-like"/>
</dbReference>
<feature type="domain" description="Glycosyltransferase 2-like" evidence="2">
    <location>
        <begin position="12"/>
        <end position="169"/>
    </location>
</feature>
<keyword evidence="3" id="KW-0808">Transferase</keyword>
<dbReference type="KEGG" id="sus:Acid_7120"/>
<proteinExistence type="predicted"/>
<reference evidence="3" key="1">
    <citation type="submission" date="2006-10" db="EMBL/GenBank/DDBJ databases">
        <title>Complete sequence of Solibacter usitatus Ellin6076.</title>
        <authorList>
            <consortium name="US DOE Joint Genome Institute"/>
            <person name="Copeland A."/>
            <person name="Lucas S."/>
            <person name="Lapidus A."/>
            <person name="Barry K."/>
            <person name="Detter J.C."/>
            <person name="Glavina del Rio T."/>
            <person name="Hammon N."/>
            <person name="Israni S."/>
            <person name="Dalin E."/>
            <person name="Tice H."/>
            <person name="Pitluck S."/>
            <person name="Thompson L.S."/>
            <person name="Brettin T."/>
            <person name="Bruce D."/>
            <person name="Han C."/>
            <person name="Tapia R."/>
            <person name="Gilna P."/>
            <person name="Schmutz J."/>
            <person name="Larimer F."/>
            <person name="Land M."/>
            <person name="Hauser L."/>
            <person name="Kyrpides N."/>
            <person name="Mikhailova N."/>
            <person name="Janssen P.H."/>
            <person name="Kuske C.R."/>
            <person name="Richardson P."/>
        </authorList>
    </citation>
    <scope>NUCLEOTIDE SEQUENCE</scope>
    <source>
        <strain evidence="3">Ellin6076</strain>
    </source>
</reference>
<dbReference type="Gene3D" id="3.90.550.10">
    <property type="entry name" value="Spore Coat Polysaccharide Biosynthesis Protein SpsA, Chain A"/>
    <property type="match status" value="1"/>
</dbReference>
<dbReference type="GO" id="GO:0016740">
    <property type="term" value="F:transferase activity"/>
    <property type="evidence" value="ECO:0007669"/>
    <property type="project" value="UniProtKB-KW"/>
</dbReference>
<dbReference type="InParanoid" id="Q01QN9"/>
<dbReference type="CDD" id="cd04179">
    <property type="entry name" value="DPM_DPG-synthase_like"/>
    <property type="match status" value="1"/>
</dbReference>
<dbReference type="PANTHER" id="PTHR48090:SF7">
    <property type="entry name" value="RFBJ PROTEIN"/>
    <property type="match status" value="1"/>
</dbReference>
<sequence length="251" mass="27829">MIRPVVPDSLLVIIPAFNEEGAIARVVGEVHQFVPGVPVLVIDDSSTDDTIVAARAAGADVLPVPHHLGLGGCVQAGYKLAWELGFSYVIRVDGDGQHDPRDIPRVFEKLRTSGCEMVIGSRFVTANGSRTGTVRSLGIRFFRLVLRPILGKPVHDPTSGFVGVNRRALNVFRSSFPLDYPEIEALVVLQRRRFRFAEVPCKMRPRTTGRSSITALKSLYYVVHVLLGVFVNVLKFERRLHRAPRAPEEEQ</sequence>
<gene>
    <name evidence="3" type="ordered locus">Acid_7120</name>
</gene>
<dbReference type="InterPro" id="IPR050256">
    <property type="entry name" value="Glycosyltransferase_2"/>
</dbReference>
<dbReference type="EMBL" id="CP000473">
    <property type="protein sequence ID" value="ABJ88031.1"/>
    <property type="molecule type" value="Genomic_DNA"/>
</dbReference>
<name>Q01QN9_SOLUE</name>
<accession>Q01QN9</accession>
<dbReference type="OrthoDB" id="9810303at2"/>
<dbReference type="AlphaFoldDB" id="Q01QN9"/>
<dbReference type="STRING" id="234267.Acid_7120"/>
<keyword evidence="1" id="KW-1133">Transmembrane helix</keyword>
<dbReference type="HOGENOM" id="CLU_033536_7_4_0"/>
<dbReference type="SUPFAM" id="SSF53448">
    <property type="entry name" value="Nucleotide-diphospho-sugar transferases"/>
    <property type="match status" value="1"/>
</dbReference>
<organism evidence="3">
    <name type="scientific">Solibacter usitatus (strain Ellin6076)</name>
    <dbReference type="NCBI Taxonomy" id="234267"/>
    <lineage>
        <taxon>Bacteria</taxon>
        <taxon>Pseudomonadati</taxon>
        <taxon>Acidobacteriota</taxon>
        <taxon>Terriglobia</taxon>
        <taxon>Bryobacterales</taxon>
        <taxon>Solibacteraceae</taxon>
        <taxon>Candidatus Solibacter</taxon>
    </lineage>
</organism>
<protein>
    <submittedName>
        <fullName evidence="3">Glycosyl transferase, family 2</fullName>
    </submittedName>
</protein>
<dbReference type="eggNOG" id="COG0463">
    <property type="taxonomic scope" value="Bacteria"/>
</dbReference>
<keyword evidence="1" id="KW-0472">Membrane</keyword>
<evidence type="ECO:0000313" key="3">
    <source>
        <dbReference type="EMBL" id="ABJ88031.1"/>
    </source>
</evidence>
<dbReference type="Pfam" id="PF00535">
    <property type="entry name" value="Glycos_transf_2"/>
    <property type="match status" value="1"/>
</dbReference>
<dbReference type="CAZy" id="GT2">
    <property type="family name" value="Glycosyltransferase Family 2"/>
</dbReference>
<dbReference type="PANTHER" id="PTHR48090">
    <property type="entry name" value="UNDECAPRENYL-PHOSPHATE 4-DEOXY-4-FORMAMIDO-L-ARABINOSE TRANSFERASE-RELATED"/>
    <property type="match status" value="1"/>
</dbReference>
<evidence type="ECO:0000259" key="2">
    <source>
        <dbReference type="Pfam" id="PF00535"/>
    </source>
</evidence>